<accession>A0A371I4B4</accession>
<evidence type="ECO:0000259" key="1">
    <source>
        <dbReference type="Pfam" id="PF03732"/>
    </source>
</evidence>
<dbReference type="AlphaFoldDB" id="A0A371I4B4"/>
<dbReference type="PANTHER" id="PTHR33223">
    <property type="entry name" value="CCHC-TYPE DOMAIN-CONTAINING PROTEIN"/>
    <property type="match status" value="1"/>
</dbReference>
<dbReference type="Pfam" id="PF03732">
    <property type="entry name" value="Retrotrans_gag"/>
    <property type="match status" value="1"/>
</dbReference>
<feature type="non-terminal residue" evidence="2">
    <location>
        <position position="1"/>
    </location>
</feature>
<comment type="caution">
    <text evidence="2">The sequence shown here is derived from an EMBL/GenBank/DDBJ whole genome shotgun (WGS) entry which is preliminary data.</text>
</comment>
<sequence length="218" mass="24938">MRPQGIPEDYIKMKAFPFSLDRATKDWLKRTFLDKFFPTSRTTSIRKEICGIRKHTGETLHEYWERFNKLCSTCPYHQISETINDGQKHDRRCQWRSIDGQDTTSSKAPDLQHGKQYQQFRVRGPNPSQIMNKIGVAANQGMENQLAELTSIVRHLSVGQQQQPAMAAKICGICTSIEHLTNMCPTLQEIESNQPVNVGAIGGYQVEKKPYQSRPLDN</sequence>
<evidence type="ECO:0000313" key="2">
    <source>
        <dbReference type="EMBL" id="RDY09859.1"/>
    </source>
</evidence>
<keyword evidence="3" id="KW-1185">Reference proteome</keyword>
<feature type="domain" description="Retrotransposon gag" evidence="1">
    <location>
        <begin position="28"/>
        <end position="81"/>
    </location>
</feature>
<name>A0A371I4B4_MUCPR</name>
<reference evidence="2" key="1">
    <citation type="submission" date="2018-05" db="EMBL/GenBank/DDBJ databases">
        <title>Draft genome of Mucuna pruriens seed.</title>
        <authorList>
            <person name="Nnadi N.E."/>
            <person name="Vos R."/>
            <person name="Hasami M.H."/>
            <person name="Devisetty U.K."/>
            <person name="Aguiy J.C."/>
        </authorList>
    </citation>
    <scope>NUCLEOTIDE SEQUENCE [LARGE SCALE GENOMIC DNA]</scope>
    <source>
        <strain evidence="2">JCA_2017</strain>
    </source>
</reference>
<dbReference type="PANTHER" id="PTHR33223:SF3">
    <property type="match status" value="1"/>
</dbReference>
<proteinExistence type="predicted"/>
<organism evidence="2 3">
    <name type="scientific">Mucuna pruriens</name>
    <name type="common">Velvet bean</name>
    <name type="synonym">Dolichos pruriens</name>
    <dbReference type="NCBI Taxonomy" id="157652"/>
    <lineage>
        <taxon>Eukaryota</taxon>
        <taxon>Viridiplantae</taxon>
        <taxon>Streptophyta</taxon>
        <taxon>Embryophyta</taxon>
        <taxon>Tracheophyta</taxon>
        <taxon>Spermatophyta</taxon>
        <taxon>Magnoliopsida</taxon>
        <taxon>eudicotyledons</taxon>
        <taxon>Gunneridae</taxon>
        <taxon>Pentapetalae</taxon>
        <taxon>rosids</taxon>
        <taxon>fabids</taxon>
        <taxon>Fabales</taxon>
        <taxon>Fabaceae</taxon>
        <taxon>Papilionoideae</taxon>
        <taxon>50 kb inversion clade</taxon>
        <taxon>NPAAA clade</taxon>
        <taxon>indigoferoid/millettioid clade</taxon>
        <taxon>Phaseoleae</taxon>
        <taxon>Mucuna</taxon>
    </lineage>
</organism>
<protein>
    <recommendedName>
        <fullName evidence="1">Retrotransposon gag domain-containing protein</fullName>
    </recommendedName>
</protein>
<evidence type="ECO:0000313" key="3">
    <source>
        <dbReference type="Proteomes" id="UP000257109"/>
    </source>
</evidence>
<gene>
    <name evidence="2" type="ORF">CR513_05719</name>
</gene>
<dbReference type="EMBL" id="QJKJ01000957">
    <property type="protein sequence ID" value="RDY09859.1"/>
    <property type="molecule type" value="Genomic_DNA"/>
</dbReference>
<dbReference type="InterPro" id="IPR005162">
    <property type="entry name" value="Retrotrans_gag_dom"/>
</dbReference>
<dbReference type="Proteomes" id="UP000257109">
    <property type="component" value="Unassembled WGS sequence"/>
</dbReference>